<dbReference type="GO" id="GO:0008483">
    <property type="term" value="F:transaminase activity"/>
    <property type="evidence" value="ECO:0007669"/>
    <property type="project" value="UniProtKB-KW"/>
</dbReference>
<evidence type="ECO:0000313" key="9">
    <source>
        <dbReference type="Proteomes" id="UP000093267"/>
    </source>
</evidence>
<reference evidence="8 9" key="1">
    <citation type="submission" date="2016-03" db="EMBL/GenBank/DDBJ databases">
        <title>Pediococcus and Lactobacillus from brewery environment - whole genome sequencing and assembly.</title>
        <authorList>
            <person name="Behr J."/>
            <person name="Geissler A.J."/>
            <person name="Vogel R.F."/>
        </authorList>
    </citation>
    <scope>NUCLEOTIDE SEQUENCE [LARGE SCALE GENOMIC DNA]</scope>
    <source>
        <strain evidence="8 9">TMW 1.1995</strain>
    </source>
</reference>
<dbReference type="InterPro" id="IPR050596">
    <property type="entry name" value="AspAT/PAT-like"/>
</dbReference>
<sequence length="394" mass="42367">MHLSKRSLQIQPSATMKTSAQAKQMIADGIDVINLGIGEPDFETPRVIEDAAINAINTGKASFYTPAAGLMPLRQAVADTTNTAYGLDLTATNVAVTTGAKMALYATFQTILDPGDEVLLPDPYWVSYSEQIKLADGVSVPVATGETFKVTPAQLDEKLTAKTRALVLNSPQNPTGVIYDKAELIALKAWADANDVIVVTDDIYGKLTYNGATFTSIAQLDDHLSDNLIVINGASKTYSMTGWRMGYVIAPDSVIKQLSALLSHATGNPTAVSQYAFLAALQGDQSAVEKMHDAFEERLNTIYPLANALPGFNMAVKPQGAFYLFPDISEALKLTGIQSTAEFVARILDEAHVALVDGNAFGVDNHLRISYATDLASLKKAVDRLSKFMNQNIQ</sequence>
<gene>
    <name evidence="8" type="ORF">AYR63_13435</name>
</gene>
<dbReference type="STRING" id="240427.AYR62_06535"/>
<keyword evidence="9" id="KW-1185">Reference proteome</keyword>
<keyword evidence="4 6" id="KW-0808">Transferase</keyword>
<evidence type="ECO:0000313" key="8">
    <source>
        <dbReference type="EMBL" id="ANZ68042.1"/>
    </source>
</evidence>
<dbReference type="PRINTS" id="PR00753">
    <property type="entry name" value="ACCSYNTHASE"/>
</dbReference>
<protein>
    <recommendedName>
        <fullName evidence="6">Aminotransferase</fullName>
        <ecNumber evidence="6">2.6.1.-</ecNumber>
    </recommendedName>
</protein>
<evidence type="ECO:0000256" key="1">
    <source>
        <dbReference type="ARBA" id="ARBA00001933"/>
    </source>
</evidence>
<name>A0A1B2J168_9LACO</name>
<dbReference type="FunFam" id="3.40.640.10:FF:000033">
    <property type="entry name" value="Aspartate aminotransferase"/>
    <property type="match status" value="1"/>
</dbReference>
<organism evidence="8 9">
    <name type="scientific">Secundilactobacillus paracollinoides</name>
    <dbReference type="NCBI Taxonomy" id="240427"/>
    <lineage>
        <taxon>Bacteria</taxon>
        <taxon>Bacillati</taxon>
        <taxon>Bacillota</taxon>
        <taxon>Bacilli</taxon>
        <taxon>Lactobacillales</taxon>
        <taxon>Lactobacillaceae</taxon>
        <taxon>Secundilactobacillus</taxon>
    </lineage>
</organism>
<keyword evidence="3 6" id="KW-0032">Aminotransferase</keyword>
<comment type="similarity">
    <text evidence="2 6">Belongs to the class-I pyridoxal-phosphate-dependent aminotransferase family.</text>
</comment>
<dbReference type="Proteomes" id="UP000093267">
    <property type="component" value="Chromosome"/>
</dbReference>
<dbReference type="PANTHER" id="PTHR46383">
    <property type="entry name" value="ASPARTATE AMINOTRANSFERASE"/>
    <property type="match status" value="1"/>
</dbReference>
<evidence type="ECO:0000256" key="3">
    <source>
        <dbReference type="ARBA" id="ARBA00022576"/>
    </source>
</evidence>
<dbReference type="SUPFAM" id="SSF53383">
    <property type="entry name" value="PLP-dependent transferases"/>
    <property type="match status" value="1"/>
</dbReference>
<dbReference type="PANTHER" id="PTHR46383:SF1">
    <property type="entry name" value="ASPARTATE AMINOTRANSFERASE"/>
    <property type="match status" value="1"/>
</dbReference>
<evidence type="ECO:0000256" key="6">
    <source>
        <dbReference type="RuleBase" id="RU000481"/>
    </source>
</evidence>
<dbReference type="AlphaFoldDB" id="A0A1B2J168"/>
<dbReference type="GO" id="GO:0006520">
    <property type="term" value="P:amino acid metabolic process"/>
    <property type="evidence" value="ECO:0007669"/>
    <property type="project" value="InterPro"/>
</dbReference>
<dbReference type="OrthoDB" id="9802328at2"/>
<dbReference type="PROSITE" id="PS00105">
    <property type="entry name" value="AA_TRANSFER_CLASS_1"/>
    <property type="match status" value="1"/>
</dbReference>
<feature type="domain" description="Aminotransferase class I/classII large" evidence="7">
    <location>
        <begin position="31"/>
        <end position="385"/>
    </location>
</feature>
<dbReference type="Pfam" id="PF00155">
    <property type="entry name" value="Aminotran_1_2"/>
    <property type="match status" value="1"/>
</dbReference>
<dbReference type="EMBL" id="CP014924">
    <property type="protein sequence ID" value="ANZ68042.1"/>
    <property type="molecule type" value="Genomic_DNA"/>
</dbReference>
<evidence type="ECO:0000256" key="4">
    <source>
        <dbReference type="ARBA" id="ARBA00022679"/>
    </source>
</evidence>
<accession>A0A1B2J168</accession>
<dbReference type="InterPro" id="IPR004839">
    <property type="entry name" value="Aminotransferase_I/II_large"/>
</dbReference>
<dbReference type="InterPro" id="IPR015422">
    <property type="entry name" value="PyrdxlP-dep_Trfase_small"/>
</dbReference>
<dbReference type="InterPro" id="IPR015421">
    <property type="entry name" value="PyrdxlP-dep_Trfase_major"/>
</dbReference>
<dbReference type="RefSeq" id="WP_065937674.1">
    <property type="nucleotide sequence ID" value="NZ_CP014924.1"/>
</dbReference>
<dbReference type="InterPro" id="IPR004838">
    <property type="entry name" value="NHTrfase_class1_PyrdxlP-BS"/>
</dbReference>
<dbReference type="CDD" id="cd00609">
    <property type="entry name" value="AAT_like"/>
    <property type="match status" value="1"/>
</dbReference>
<dbReference type="Gene3D" id="3.40.640.10">
    <property type="entry name" value="Type I PLP-dependent aspartate aminotransferase-like (Major domain)"/>
    <property type="match status" value="1"/>
</dbReference>
<evidence type="ECO:0000256" key="2">
    <source>
        <dbReference type="ARBA" id="ARBA00007441"/>
    </source>
</evidence>
<evidence type="ECO:0000256" key="5">
    <source>
        <dbReference type="ARBA" id="ARBA00022898"/>
    </source>
</evidence>
<dbReference type="Gene3D" id="3.90.1150.10">
    <property type="entry name" value="Aspartate Aminotransferase, domain 1"/>
    <property type="match status" value="1"/>
</dbReference>
<dbReference type="EC" id="2.6.1.-" evidence="6"/>
<dbReference type="GO" id="GO:0030170">
    <property type="term" value="F:pyridoxal phosphate binding"/>
    <property type="evidence" value="ECO:0007669"/>
    <property type="project" value="InterPro"/>
</dbReference>
<evidence type="ECO:0000259" key="7">
    <source>
        <dbReference type="Pfam" id="PF00155"/>
    </source>
</evidence>
<keyword evidence="5" id="KW-0663">Pyridoxal phosphate</keyword>
<dbReference type="InterPro" id="IPR015424">
    <property type="entry name" value="PyrdxlP-dep_Trfase"/>
</dbReference>
<proteinExistence type="inferred from homology"/>
<comment type="cofactor">
    <cofactor evidence="1 6">
        <name>pyridoxal 5'-phosphate</name>
        <dbReference type="ChEBI" id="CHEBI:597326"/>
    </cofactor>
</comment>